<reference evidence="3 4" key="1">
    <citation type="journal article" date="2024" name="Curr. Microbiol.">
        <title>Luteibacter sahnii sp. nov., A Novel Yellow-Colored Xanthomonadin Pigment Producing Probiotic Bacterium from Healthy Rice Seed Microbiome.</title>
        <authorList>
            <person name="Jaiswal G."/>
            <person name="Rana R."/>
            <person name="Nayak P.K."/>
            <person name="Chouhan R."/>
            <person name="Gandhi S.G."/>
            <person name="Patel H.K."/>
            <person name="Patil P.B."/>
        </authorList>
    </citation>
    <scope>NUCLEOTIDE SEQUENCE [LARGE SCALE GENOMIC DNA]</scope>
    <source>
        <strain evidence="3 4">PPL201</strain>
    </source>
</reference>
<dbReference type="InterPro" id="IPR029787">
    <property type="entry name" value="Nucleotide_cyclase"/>
</dbReference>
<dbReference type="NCBIfam" id="TIGR00254">
    <property type="entry name" value="GGDEF"/>
    <property type="match status" value="1"/>
</dbReference>
<dbReference type="CDD" id="cd01949">
    <property type="entry name" value="GGDEF"/>
    <property type="match status" value="1"/>
</dbReference>
<dbReference type="PANTHER" id="PTHR44757">
    <property type="entry name" value="DIGUANYLATE CYCLASE DGCP"/>
    <property type="match status" value="1"/>
</dbReference>
<dbReference type="InterPro" id="IPR000160">
    <property type="entry name" value="GGDEF_dom"/>
</dbReference>
<evidence type="ECO:0000313" key="4">
    <source>
        <dbReference type="Proteomes" id="UP001528850"/>
    </source>
</evidence>
<feature type="transmembrane region" description="Helical" evidence="1">
    <location>
        <begin position="147"/>
        <end position="165"/>
    </location>
</feature>
<dbReference type="RefSeq" id="WP_320550132.1">
    <property type="nucleotide sequence ID" value="NZ_JAQLOK010000001.1"/>
</dbReference>
<dbReference type="InterPro" id="IPR052155">
    <property type="entry name" value="Biofilm_reg_signaling"/>
</dbReference>
<dbReference type="EMBL" id="JARJJS010000002">
    <property type="protein sequence ID" value="MDF4025651.1"/>
    <property type="molecule type" value="Genomic_DNA"/>
</dbReference>
<name>A0ABT6BBZ7_9GAMM</name>
<feature type="transmembrane region" description="Helical" evidence="1">
    <location>
        <begin position="51"/>
        <end position="70"/>
    </location>
</feature>
<keyword evidence="1" id="KW-1133">Transmembrane helix</keyword>
<sequence>MTLTTRLFRRESEDVYRALVADLTLTLIPTSIMGLTLVGVGVLVWRATGNGVFFLAALVGGFGSLAKLVLMATQKRHHPREATDLRDTVRWERRHGIATVVVAASVGVCCAAAFRGADLRIHMLMTALLFGYCSGVVSRLGIRPRIAYVALLLAAIPAIATAAHTDESGHRILAIMFGIFLLGAFETVNHVHRTAVRYIQMQLDMASLARHDALTGLANRLGLQEAFRRETSQGGRIAVHCIDLDGFKAVNDRYGHAGGDEVLVAVAQRLLAAVPLDATVARVGGDEFVVLQGGGIEEAEVSTLAADIEAALCQPYALGEGIVAVSGSVGYALADGTAGFGDMLRVADEASYRAKRRTGERGMR</sequence>
<organism evidence="3 4">
    <name type="scientific">Luteibacter sahnii</name>
    <dbReference type="NCBI Taxonomy" id="3021977"/>
    <lineage>
        <taxon>Bacteria</taxon>
        <taxon>Pseudomonadati</taxon>
        <taxon>Pseudomonadota</taxon>
        <taxon>Gammaproteobacteria</taxon>
        <taxon>Lysobacterales</taxon>
        <taxon>Rhodanobacteraceae</taxon>
        <taxon>Luteibacter</taxon>
    </lineage>
</organism>
<feature type="transmembrane region" description="Helical" evidence="1">
    <location>
        <begin position="20"/>
        <end position="45"/>
    </location>
</feature>
<dbReference type="SMART" id="SM00267">
    <property type="entry name" value="GGDEF"/>
    <property type="match status" value="1"/>
</dbReference>
<proteinExistence type="predicted"/>
<keyword evidence="1" id="KW-0812">Transmembrane</keyword>
<gene>
    <name evidence="3" type="ORF">P3W24_11810</name>
</gene>
<evidence type="ECO:0000259" key="2">
    <source>
        <dbReference type="PROSITE" id="PS50887"/>
    </source>
</evidence>
<protein>
    <submittedName>
        <fullName evidence="3">GGDEF domain-containing protein</fullName>
    </submittedName>
</protein>
<feature type="transmembrane region" description="Helical" evidence="1">
    <location>
        <begin position="171"/>
        <end position="191"/>
    </location>
</feature>
<dbReference type="PROSITE" id="PS50887">
    <property type="entry name" value="GGDEF"/>
    <property type="match status" value="1"/>
</dbReference>
<keyword evidence="4" id="KW-1185">Reference proteome</keyword>
<evidence type="ECO:0000256" key="1">
    <source>
        <dbReference type="SAM" id="Phobius"/>
    </source>
</evidence>
<comment type="caution">
    <text evidence="3">The sequence shown here is derived from an EMBL/GenBank/DDBJ whole genome shotgun (WGS) entry which is preliminary data.</text>
</comment>
<accession>A0ABT6BBZ7</accession>
<dbReference type="InterPro" id="IPR043128">
    <property type="entry name" value="Rev_trsase/Diguanyl_cyclase"/>
</dbReference>
<dbReference type="SUPFAM" id="SSF55073">
    <property type="entry name" value="Nucleotide cyclase"/>
    <property type="match status" value="1"/>
</dbReference>
<feature type="domain" description="GGDEF" evidence="2">
    <location>
        <begin position="235"/>
        <end position="364"/>
    </location>
</feature>
<dbReference type="Gene3D" id="3.30.70.270">
    <property type="match status" value="1"/>
</dbReference>
<dbReference type="PANTHER" id="PTHR44757:SF2">
    <property type="entry name" value="BIOFILM ARCHITECTURE MAINTENANCE PROTEIN MBAA"/>
    <property type="match status" value="1"/>
</dbReference>
<dbReference type="Pfam" id="PF00990">
    <property type="entry name" value="GGDEF"/>
    <property type="match status" value="1"/>
</dbReference>
<keyword evidence="1" id="KW-0472">Membrane</keyword>
<dbReference type="Proteomes" id="UP001528850">
    <property type="component" value="Unassembled WGS sequence"/>
</dbReference>
<evidence type="ECO:0000313" key="3">
    <source>
        <dbReference type="EMBL" id="MDF4025651.1"/>
    </source>
</evidence>
<feature type="transmembrane region" description="Helical" evidence="1">
    <location>
        <begin position="96"/>
        <end position="115"/>
    </location>
</feature>
<feature type="transmembrane region" description="Helical" evidence="1">
    <location>
        <begin position="121"/>
        <end position="140"/>
    </location>
</feature>